<evidence type="ECO:0000313" key="3">
    <source>
        <dbReference type="Proteomes" id="UP000516437"/>
    </source>
</evidence>
<sequence length="130" mass="14292">MRVGRSLMRRPAGEQSGNVGTARVSVDSLRMNSSGKIVFQSLERSLSSLSSFNVGPRTFKHRGMEHSYSANVRVTPILNVLVCSLLGSSKYVSVFAFSQLFLSPQKRESNSTGGSNRSSNKHSRNHTDRT</sequence>
<feature type="region of interest" description="Disordered" evidence="1">
    <location>
        <begin position="105"/>
        <end position="130"/>
    </location>
</feature>
<protein>
    <submittedName>
        <fullName evidence="2">Uncharacterized protein</fullName>
    </submittedName>
</protein>
<keyword evidence="3" id="KW-1185">Reference proteome</keyword>
<reference evidence="2 3" key="1">
    <citation type="journal article" date="2019" name="Plant Biotechnol. J.">
        <title>The red bayberry genome and genetic basis of sex determination.</title>
        <authorList>
            <person name="Jia H.M."/>
            <person name="Jia H.J."/>
            <person name="Cai Q.L."/>
            <person name="Wang Y."/>
            <person name="Zhao H.B."/>
            <person name="Yang W.F."/>
            <person name="Wang G.Y."/>
            <person name="Li Y.H."/>
            <person name="Zhan D.L."/>
            <person name="Shen Y.T."/>
            <person name="Niu Q.F."/>
            <person name="Chang L."/>
            <person name="Qiu J."/>
            <person name="Zhao L."/>
            <person name="Xie H.B."/>
            <person name="Fu W.Y."/>
            <person name="Jin J."/>
            <person name="Li X.W."/>
            <person name="Jiao Y."/>
            <person name="Zhou C.C."/>
            <person name="Tu T."/>
            <person name="Chai C.Y."/>
            <person name="Gao J.L."/>
            <person name="Fan L.J."/>
            <person name="van de Weg E."/>
            <person name="Wang J.Y."/>
            <person name="Gao Z.S."/>
        </authorList>
    </citation>
    <scope>NUCLEOTIDE SEQUENCE [LARGE SCALE GENOMIC DNA]</scope>
    <source>
        <tissue evidence="2">Leaves</tissue>
    </source>
</reference>
<dbReference type="EMBL" id="RXIC02000023">
    <property type="protein sequence ID" value="KAB1212827.1"/>
    <property type="molecule type" value="Genomic_DNA"/>
</dbReference>
<accession>A0A6A1VLM9</accession>
<evidence type="ECO:0000313" key="2">
    <source>
        <dbReference type="EMBL" id="KAB1212827.1"/>
    </source>
</evidence>
<dbReference type="AlphaFoldDB" id="A0A6A1VLM9"/>
<dbReference type="Proteomes" id="UP000516437">
    <property type="component" value="Chromosome 5"/>
</dbReference>
<comment type="caution">
    <text evidence="2">The sequence shown here is derived from an EMBL/GenBank/DDBJ whole genome shotgun (WGS) entry which is preliminary data.</text>
</comment>
<dbReference type="OrthoDB" id="689767at2759"/>
<evidence type="ECO:0000256" key="1">
    <source>
        <dbReference type="SAM" id="MobiDB-lite"/>
    </source>
</evidence>
<organism evidence="2 3">
    <name type="scientific">Morella rubra</name>
    <name type="common">Chinese bayberry</name>
    <dbReference type="NCBI Taxonomy" id="262757"/>
    <lineage>
        <taxon>Eukaryota</taxon>
        <taxon>Viridiplantae</taxon>
        <taxon>Streptophyta</taxon>
        <taxon>Embryophyta</taxon>
        <taxon>Tracheophyta</taxon>
        <taxon>Spermatophyta</taxon>
        <taxon>Magnoliopsida</taxon>
        <taxon>eudicotyledons</taxon>
        <taxon>Gunneridae</taxon>
        <taxon>Pentapetalae</taxon>
        <taxon>rosids</taxon>
        <taxon>fabids</taxon>
        <taxon>Fagales</taxon>
        <taxon>Myricaceae</taxon>
        <taxon>Morella</taxon>
    </lineage>
</organism>
<name>A0A6A1VLM9_9ROSI</name>
<proteinExistence type="predicted"/>
<gene>
    <name evidence="2" type="ORF">CJ030_MR5G010127</name>
</gene>